<feature type="coiled-coil region" evidence="1">
    <location>
        <begin position="96"/>
        <end position="123"/>
    </location>
</feature>
<feature type="domain" description="DUF4140" evidence="4">
    <location>
        <begin position="29"/>
        <end position="124"/>
    </location>
</feature>
<dbReference type="EMBL" id="ARZX01000002">
    <property type="protein sequence ID" value="EWH14803.1"/>
    <property type="molecule type" value="Genomic_DNA"/>
</dbReference>
<dbReference type="SUPFAM" id="SSF49464">
    <property type="entry name" value="Carboxypeptidase regulatory domain-like"/>
    <property type="match status" value="1"/>
</dbReference>
<evidence type="ECO:0000313" key="5">
    <source>
        <dbReference type="EMBL" id="EWH14803.1"/>
    </source>
</evidence>
<evidence type="ECO:0000313" key="6">
    <source>
        <dbReference type="Proteomes" id="UP000019275"/>
    </source>
</evidence>
<keyword evidence="1" id="KW-0175">Coiled coil</keyword>
<dbReference type="InterPro" id="IPR008969">
    <property type="entry name" value="CarboxyPept-like_regulatory"/>
</dbReference>
<dbReference type="NCBIfam" id="TIGR02231">
    <property type="entry name" value="mucoidy inhibitor MuiA family protein"/>
    <property type="match status" value="2"/>
</dbReference>
<dbReference type="InterPro" id="IPR037291">
    <property type="entry name" value="DUF4139"/>
</dbReference>
<keyword evidence="2" id="KW-0732">Signal</keyword>
<dbReference type="RefSeq" id="WP_034643753.1">
    <property type="nucleotide sequence ID" value="NZ_ARZX01000002.1"/>
</dbReference>
<feature type="domain" description="DUF4139" evidence="3">
    <location>
        <begin position="214"/>
        <end position="669"/>
    </location>
</feature>
<dbReference type="Pfam" id="PF13600">
    <property type="entry name" value="DUF4140"/>
    <property type="match status" value="1"/>
</dbReference>
<dbReference type="InterPro" id="IPR011935">
    <property type="entry name" value="CHP02231"/>
</dbReference>
<dbReference type="PANTHER" id="PTHR31005">
    <property type="entry name" value="DUF4139 DOMAIN-CONTAINING PROTEIN"/>
    <property type="match status" value="1"/>
</dbReference>
<name>A0ABN0RSA8_9FLAO</name>
<evidence type="ECO:0000259" key="4">
    <source>
        <dbReference type="Pfam" id="PF13600"/>
    </source>
</evidence>
<proteinExistence type="predicted"/>
<keyword evidence="6" id="KW-1185">Reference proteome</keyword>
<comment type="caution">
    <text evidence="5">The sequence shown here is derived from an EMBL/GenBank/DDBJ whole genome shotgun (WGS) entry which is preliminary data.</text>
</comment>
<evidence type="ECO:0008006" key="7">
    <source>
        <dbReference type="Google" id="ProtNLM"/>
    </source>
</evidence>
<dbReference type="Pfam" id="PF13598">
    <property type="entry name" value="DUF4139"/>
    <property type="match status" value="1"/>
</dbReference>
<sequence length="675" mass="75373">MKKLLYLLLLVPITFFGADNKTPSTIKEVTVYLNGAQITRTSNFMLKEGTTELKFTGLSSKIDENSIQISGLQSVSILAMDYGINYLDKFMVTPEATELQNEAKLLSEKIQLLKNRISGLQEEELLITKNRQVSASTESLDLETLKQISTYYRKRITEIRDEIFTINKEITTISTTIRDLNLQVKELTTGPAIAQGELVVKFDAPVDINLNLILSYVVSDAGWVPTYDIKSKNTASNLQLKYKANVYQNTGNEWKNVKINLSTGNPIKQTTKPVIDTKYLNFTNGYNYQAKAVKKNKYYYNPSVKKVTGVVTDASGQPLPGCNVLIKGTSIGTQTDFDGNYTIATHTGQELQFSYIGMETSEVPIYASIINTTLQENNETLDEVIVTGYSSSLQGKVAGVKVRGTSTLTTNKPELPLYIIDGVPIKDFVEGDIDANDIQSLEKLNGTSATAIYGSRANNGVIVITTKKSTTEDDVTNTTFAIKKPYSIKSDGDIIAIEINTYNLDATYEYLAIPVLNENVFLTASFKNWEQYNLLPGEANIYFKGGFAGKTVIDPYKTTKEMVVSLDVDAGITVTRKQDRNFKSKSLLGNNRVLNRAYDLEIKNNKNTAVTIKLIDRIPLSENKEIKVSEIETYNANYNDAKGLLTWKIDLNSKETQKERFSYEVKYPKNKHISL</sequence>
<accession>A0ABN0RSA8</accession>
<feature type="signal peptide" evidence="2">
    <location>
        <begin position="1"/>
        <end position="17"/>
    </location>
</feature>
<evidence type="ECO:0000259" key="3">
    <source>
        <dbReference type="Pfam" id="PF13598"/>
    </source>
</evidence>
<evidence type="ECO:0000256" key="2">
    <source>
        <dbReference type="SAM" id="SignalP"/>
    </source>
</evidence>
<feature type="chain" id="PRO_5046254210" description="Mucoidy inhibitor MuiA family protein" evidence="2">
    <location>
        <begin position="18"/>
        <end position="675"/>
    </location>
</feature>
<dbReference type="Proteomes" id="UP000019275">
    <property type="component" value="Unassembled WGS sequence"/>
</dbReference>
<dbReference type="InterPro" id="IPR037066">
    <property type="entry name" value="Plug_dom_sf"/>
</dbReference>
<dbReference type="Gene3D" id="2.170.130.10">
    <property type="entry name" value="TonB-dependent receptor, plug domain"/>
    <property type="match status" value="1"/>
</dbReference>
<dbReference type="SUPFAM" id="SSF56935">
    <property type="entry name" value="Porins"/>
    <property type="match status" value="1"/>
</dbReference>
<dbReference type="InterPro" id="IPR025554">
    <property type="entry name" value="DUF4140"/>
</dbReference>
<evidence type="ECO:0000256" key="1">
    <source>
        <dbReference type="SAM" id="Coils"/>
    </source>
</evidence>
<organism evidence="5 6">
    <name type="scientific">Cellulophaga geojensis KL-A</name>
    <dbReference type="NCBI Taxonomy" id="1328323"/>
    <lineage>
        <taxon>Bacteria</taxon>
        <taxon>Pseudomonadati</taxon>
        <taxon>Bacteroidota</taxon>
        <taxon>Flavobacteriia</taxon>
        <taxon>Flavobacteriales</taxon>
        <taxon>Flavobacteriaceae</taxon>
        <taxon>Cellulophaga</taxon>
    </lineage>
</organism>
<dbReference type="Pfam" id="PF13715">
    <property type="entry name" value="CarbopepD_reg_2"/>
    <property type="match status" value="1"/>
</dbReference>
<reference evidence="5 6" key="1">
    <citation type="journal article" date="2014" name="Genome Announc.">
        <title>Draft Genome Sequence of the Carrageenan-Degrading Bacterium Cellulophaga sp. Strain KL-A, Isolated from Decaying Marine Algae.</title>
        <authorList>
            <person name="Shan D."/>
            <person name="Ying J."/>
            <person name="Li X."/>
            <person name="Gao Z."/>
            <person name="Wei G."/>
            <person name="Shao Z."/>
        </authorList>
    </citation>
    <scope>NUCLEOTIDE SEQUENCE [LARGE SCALE GENOMIC DNA]</scope>
    <source>
        <strain evidence="5 6">KL-A</strain>
    </source>
</reference>
<dbReference type="PANTHER" id="PTHR31005:SF8">
    <property type="entry name" value="DUF4139 DOMAIN-CONTAINING PROTEIN"/>
    <property type="match status" value="1"/>
</dbReference>
<protein>
    <recommendedName>
        <fullName evidence="7">Mucoidy inhibitor MuiA family protein</fullName>
    </recommendedName>
</protein>
<gene>
    <name evidence="5" type="ORF">KLA_03207</name>
</gene>